<evidence type="ECO:0000313" key="1">
    <source>
        <dbReference type="EMBL" id="RLU27373.1"/>
    </source>
</evidence>
<proteinExistence type="predicted"/>
<dbReference type="PANTHER" id="PTHR47501:SF5">
    <property type="entry name" value="HAT C-TERMINAL DIMERISATION DOMAIN-CONTAINING PROTEIN"/>
    <property type="match status" value="1"/>
</dbReference>
<dbReference type="AlphaFoldDB" id="A0A3L8E4H3"/>
<dbReference type="PANTHER" id="PTHR47501">
    <property type="entry name" value="TRANSPOSASE-RELATED"/>
    <property type="match status" value="1"/>
</dbReference>
<dbReference type="Proteomes" id="UP000279307">
    <property type="component" value="Chromosome 1"/>
</dbReference>
<name>A0A3L8E4H3_OOCBI</name>
<protein>
    <recommendedName>
        <fullName evidence="2">HAT C-terminal dimerisation domain-containing protein</fullName>
    </recommendedName>
</protein>
<dbReference type="SUPFAM" id="SSF53098">
    <property type="entry name" value="Ribonuclease H-like"/>
    <property type="match status" value="1"/>
</dbReference>
<dbReference type="EMBL" id="QOIP01000001">
    <property type="protein sequence ID" value="RLU27373.1"/>
    <property type="molecule type" value="Genomic_DNA"/>
</dbReference>
<organism evidence="1">
    <name type="scientific">Ooceraea biroi</name>
    <name type="common">Clonal raider ant</name>
    <name type="synonym">Cerapachys biroi</name>
    <dbReference type="NCBI Taxonomy" id="2015173"/>
    <lineage>
        <taxon>Eukaryota</taxon>
        <taxon>Metazoa</taxon>
        <taxon>Ecdysozoa</taxon>
        <taxon>Arthropoda</taxon>
        <taxon>Hexapoda</taxon>
        <taxon>Insecta</taxon>
        <taxon>Pterygota</taxon>
        <taxon>Neoptera</taxon>
        <taxon>Endopterygota</taxon>
        <taxon>Hymenoptera</taxon>
        <taxon>Apocrita</taxon>
        <taxon>Aculeata</taxon>
        <taxon>Formicoidea</taxon>
        <taxon>Formicidae</taxon>
        <taxon>Dorylinae</taxon>
        <taxon>Ooceraea</taxon>
    </lineage>
</organism>
<accession>A0A3L8E4H3</accession>
<dbReference type="OrthoDB" id="8195018at2759"/>
<sequence length="469" mass="53971">MGVTTHWIDENTFQRHGAVLACKRFKGTHNYIRIANFLYEINVQYNLKSKQIVSTVTDNGKNFVKAFKEFGYKIKIPAALEEEIPIVLEGEIDSEYSNNGQEDLDEYNDEFDIDFEFRSIEQKDTDVESIIELPKHLRCASHTLSLLATTDFTKALKQNPVASKIHHTAMGKCTMLWNMSRRPSTSEKIVDFLGKSLKYPTPTRWNSLFDALSNLLVHRENLNKLMSKLDSNVLFKDVELNYLEECIDVLSSIASALDRLQSENECYYGILMPTLFSLKMRMRMLHERNLRFLNGVVTILITSLENRFKDYFNFSPTVNDAIIASCLHPTFKLKWLPKSMSSEEELRFQNLCNAAIDELVPLEVTSISNSSEDEFFIFNGSNILQQSNTDTELISFFNDKQKTLDTLNKYPRVKKAFIKFNTSLCSAPVERLFSFAGFIHSPTRGLLSDKIFETLVFLKGNKNYQSNNK</sequence>
<evidence type="ECO:0008006" key="2">
    <source>
        <dbReference type="Google" id="ProtNLM"/>
    </source>
</evidence>
<reference evidence="1" key="1">
    <citation type="journal article" date="2018" name="Genome Res.">
        <title>The genomic architecture and molecular evolution of ant odorant receptors.</title>
        <authorList>
            <person name="McKenzie S.K."/>
            <person name="Kronauer D.J.C."/>
        </authorList>
    </citation>
    <scope>NUCLEOTIDE SEQUENCE [LARGE SCALE GENOMIC DNA]</scope>
    <source>
        <strain evidence="1">Clonal line C1</strain>
    </source>
</reference>
<reference evidence="1" key="2">
    <citation type="submission" date="2018-07" db="EMBL/GenBank/DDBJ databases">
        <authorList>
            <person name="Mckenzie S.K."/>
            <person name="Kronauer D.J.C."/>
        </authorList>
    </citation>
    <scope>NUCLEOTIDE SEQUENCE</scope>
    <source>
        <strain evidence="1">Clonal line C1</strain>
    </source>
</reference>
<dbReference type="InterPro" id="IPR012337">
    <property type="entry name" value="RNaseH-like_sf"/>
</dbReference>
<comment type="caution">
    <text evidence="1">The sequence shown here is derived from an EMBL/GenBank/DDBJ whole genome shotgun (WGS) entry which is preliminary data.</text>
</comment>
<gene>
    <name evidence="1" type="ORF">DMN91_001175</name>
</gene>